<dbReference type="Proteomes" id="UP000837857">
    <property type="component" value="Chromosome 11"/>
</dbReference>
<feature type="compositionally biased region" description="Low complexity" evidence="1">
    <location>
        <begin position="97"/>
        <end position="106"/>
    </location>
</feature>
<accession>A0ABN8HSK4</accession>
<protein>
    <submittedName>
        <fullName evidence="2">Uncharacterized protein</fullName>
    </submittedName>
</protein>
<evidence type="ECO:0000256" key="1">
    <source>
        <dbReference type="SAM" id="MobiDB-lite"/>
    </source>
</evidence>
<name>A0ABN8HSK4_9NEOP</name>
<feature type="non-terminal residue" evidence="2">
    <location>
        <position position="116"/>
    </location>
</feature>
<proteinExistence type="predicted"/>
<gene>
    <name evidence="2" type="ORF">IPOD504_LOCUS1763</name>
</gene>
<evidence type="ECO:0000313" key="2">
    <source>
        <dbReference type="EMBL" id="CAH2039545.1"/>
    </source>
</evidence>
<keyword evidence="3" id="KW-1185">Reference proteome</keyword>
<sequence length="116" mass="12624">MQGEVRGEVSRGLWPRAWRAVECRRLHFAPATGAGEMSPNGIPKYLKRPLWRERKCPGRGGRGEPRDRGTAARAPVARRPPPPPLSTPAPSAPRPAPLLLHSSAPPHGFIQPRPGP</sequence>
<organism evidence="2 3">
    <name type="scientific">Iphiclides podalirius</name>
    <name type="common">scarce swallowtail</name>
    <dbReference type="NCBI Taxonomy" id="110791"/>
    <lineage>
        <taxon>Eukaryota</taxon>
        <taxon>Metazoa</taxon>
        <taxon>Ecdysozoa</taxon>
        <taxon>Arthropoda</taxon>
        <taxon>Hexapoda</taxon>
        <taxon>Insecta</taxon>
        <taxon>Pterygota</taxon>
        <taxon>Neoptera</taxon>
        <taxon>Endopterygota</taxon>
        <taxon>Lepidoptera</taxon>
        <taxon>Glossata</taxon>
        <taxon>Ditrysia</taxon>
        <taxon>Papilionoidea</taxon>
        <taxon>Papilionidae</taxon>
        <taxon>Papilioninae</taxon>
        <taxon>Iphiclides</taxon>
    </lineage>
</organism>
<reference evidence="2" key="1">
    <citation type="submission" date="2022-03" db="EMBL/GenBank/DDBJ databases">
        <authorList>
            <person name="Martin H S."/>
        </authorList>
    </citation>
    <scope>NUCLEOTIDE SEQUENCE</scope>
</reference>
<feature type="compositionally biased region" description="Basic and acidic residues" evidence="1">
    <location>
        <begin position="50"/>
        <end position="70"/>
    </location>
</feature>
<feature type="region of interest" description="Disordered" evidence="1">
    <location>
        <begin position="30"/>
        <end position="116"/>
    </location>
</feature>
<dbReference type="EMBL" id="OW152823">
    <property type="protein sequence ID" value="CAH2039545.1"/>
    <property type="molecule type" value="Genomic_DNA"/>
</dbReference>
<feature type="compositionally biased region" description="Pro residues" evidence="1">
    <location>
        <begin position="78"/>
        <end position="96"/>
    </location>
</feature>
<evidence type="ECO:0000313" key="3">
    <source>
        <dbReference type="Proteomes" id="UP000837857"/>
    </source>
</evidence>